<dbReference type="InterPro" id="IPR032675">
    <property type="entry name" value="LRR_dom_sf"/>
</dbReference>
<evidence type="ECO:0000313" key="2">
    <source>
        <dbReference type="EMBL" id="KAB1227117.1"/>
    </source>
</evidence>
<dbReference type="AlphaFoldDB" id="A0A6A1WTM3"/>
<reference evidence="2 3" key="1">
    <citation type="journal article" date="2019" name="Plant Biotechnol. J.">
        <title>The red bayberry genome and genetic basis of sex determination.</title>
        <authorList>
            <person name="Jia H.M."/>
            <person name="Jia H.J."/>
            <person name="Cai Q.L."/>
            <person name="Wang Y."/>
            <person name="Zhao H.B."/>
            <person name="Yang W.F."/>
            <person name="Wang G.Y."/>
            <person name="Li Y.H."/>
            <person name="Zhan D.L."/>
            <person name="Shen Y.T."/>
            <person name="Niu Q.F."/>
            <person name="Chang L."/>
            <person name="Qiu J."/>
            <person name="Zhao L."/>
            <person name="Xie H.B."/>
            <person name="Fu W.Y."/>
            <person name="Jin J."/>
            <person name="Li X.W."/>
            <person name="Jiao Y."/>
            <person name="Zhou C.C."/>
            <person name="Tu T."/>
            <person name="Chai C.Y."/>
            <person name="Gao J.L."/>
            <person name="Fan L.J."/>
            <person name="van de Weg E."/>
            <person name="Wang J.Y."/>
            <person name="Gao Z.S."/>
        </authorList>
    </citation>
    <scope>NUCLEOTIDE SEQUENCE [LARGE SCALE GENOMIC DNA]</scope>
    <source>
        <tissue evidence="2">Leaves</tissue>
    </source>
</reference>
<accession>A0A6A1WTM3</accession>
<protein>
    <submittedName>
        <fullName evidence="2">Uncharacterized protein</fullName>
    </submittedName>
</protein>
<feature type="region of interest" description="Disordered" evidence="1">
    <location>
        <begin position="52"/>
        <end position="93"/>
    </location>
</feature>
<comment type="caution">
    <text evidence="2">The sequence shown here is derived from an EMBL/GenBank/DDBJ whole genome shotgun (WGS) entry which is preliminary data.</text>
</comment>
<gene>
    <name evidence="2" type="ORF">CJ030_MR1G001050</name>
</gene>
<organism evidence="2 3">
    <name type="scientific">Morella rubra</name>
    <name type="common">Chinese bayberry</name>
    <dbReference type="NCBI Taxonomy" id="262757"/>
    <lineage>
        <taxon>Eukaryota</taxon>
        <taxon>Viridiplantae</taxon>
        <taxon>Streptophyta</taxon>
        <taxon>Embryophyta</taxon>
        <taxon>Tracheophyta</taxon>
        <taxon>Spermatophyta</taxon>
        <taxon>Magnoliopsida</taxon>
        <taxon>eudicotyledons</taxon>
        <taxon>Gunneridae</taxon>
        <taxon>Pentapetalae</taxon>
        <taxon>rosids</taxon>
        <taxon>fabids</taxon>
        <taxon>Fagales</taxon>
        <taxon>Myricaceae</taxon>
        <taxon>Morella</taxon>
    </lineage>
</organism>
<keyword evidence="3" id="KW-1185">Reference proteome</keyword>
<dbReference type="EMBL" id="RXIC02000019">
    <property type="protein sequence ID" value="KAB1227117.1"/>
    <property type="molecule type" value="Genomic_DNA"/>
</dbReference>
<dbReference type="Gene3D" id="3.80.10.10">
    <property type="entry name" value="Ribonuclease Inhibitor"/>
    <property type="match status" value="1"/>
</dbReference>
<feature type="compositionally biased region" description="Basic and acidic residues" evidence="1">
    <location>
        <begin position="52"/>
        <end position="69"/>
    </location>
</feature>
<evidence type="ECO:0000313" key="3">
    <source>
        <dbReference type="Proteomes" id="UP000516437"/>
    </source>
</evidence>
<evidence type="ECO:0000256" key="1">
    <source>
        <dbReference type="SAM" id="MobiDB-lite"/>
    </source>
</evidence>
<name>A0A6A1WTM3_9ROSI</name>
<sequence>MESNVRLSAPRQFLCRFPNKWYQSQVQGSGFSGEAEKVKKFKVVRSKIGGHQHVEDVETASPKEPERAVGSRSASSTRCTHTRPVSYLPRQHPHQEKNTKNLCAELRLIKCSSIFGPDIPNLSFIASQLDNNHFDGTTIPASYSNMSKLLKFNLSSNNLTGTIPANFSGLPVLQK</sequence>
<dbReference type="Proteomes" id="UP000516437">
    <property type="component" value="Chromosome 1"/>
</dbReference>
<dbReference type="SUPFAM" id="SSF52058">
    <property type="entry name" value="L domain-like"/>
    <property type="match status" value="1"/>
</dbReference>
<proteinExistence type="predicted"/>